<evidence type="ECO:0000256" key="2">
    <source>
        <dbReference type="SAM" id="SignalP"/>
    </source>
</evidence>
<keyword evidence="4" id="KW-1185">Reference proteome</keyword>
<gene>
    <name evidence="3" type="ORF">GRAN_4146</name>
</gene>
<protein>
    <recommendedName>
        <fullName evidence="5">Lipoprotein</fullName>
    </recommendedName>
</protein>
<sequence length="248" mass="27450">MTTFSNSISPRRFIVFTAGLLFAIAPCLASAQLLGPEGIPAKEKKSKQRRESVEWLWQYSPPPADGRENELLQDPRFQPLLKKYLTAPQAFWGPQAGVRRSLADTAFDFLAVPGTVSAENDRYLTITGCVFHFCSNRGLLWVDLNAPQPLMAFAAIDWTTENQPPDDPASTYTLWIFTDQALSPQREDSNRIPSALLKSLQQWAAKPPAGSKHRQNITTAVLVDPDGTPHELSSDVLGINGTDTKKKD</sequence>
<proteinExistence type="predicted"/>
<name>A0A4Q0SX84_9BACT</name>
<dbReference type="Proteomes" id="UP000289437">
    <property type="component" value="Unassembled WGS sequence"/>
</dbReference>
<dbReference type="OrthoDB" id="117122at2"/>
<dbReference type="EMBL" id="RDSM01000003">
    <property type="protein sequence ID" value="RXH55042.1"/>
    <property type="molecule type" value="Genomic_DNA"/>
</dbReference>
<reference evidence="4" key="2">
    <citation type="submission" date="2019-02" db="EMBL/GenBank/DDBJ databases">
        <title>Granulicella sibirica sp. nov., a psychrotolerant acidobacterium isolated from an organic soil layer in forested tundra, West Siberia.</title>
        <authorList>
            <person name="Oshkin I.Y."/>
            <person name="Kulichevskaya I.S."/>
            <person name="Rijpstra W.I.C."/>
            <person name="Sinninghe Damste J.S."/>
            <person name="Rakitin A.L."/>
            <person name="Ravin N.V."/>
            <person name="Dedysh S.N."/>
        </authorList>
    </citation>
    <scope>NUCLEOTIDE SEQUENCE [LARGE SCALE GENOMIC DNA]</scope>
    <source>
        <strain evidence="4">AF10</strain>
    </source>
</reference>
<reference evidence="3 4" key="1">
    <citation type="submission" date="2018-11" db="EMBL/GenBank/DDBJ databases">
        <authorList>
            <person name="Mardanov A.V."/>
            <person name="Ravin N.V."/>
            <person name="Dedysh S.N."/>
        </authorList>
    </citation>
    <scope>NUCLEOTIDE SEQUENCE [LARGE SCALE GENOMIC DNA]</scope>
    <source>
        <strain evidence="3 4">AF10</strain>
    </source>
</reference>
<dbReference type="AlphaFoldDB" id="A0A4Q0SX84"/>
<comment type="caution">
    <text evidence="3">The sequence shown here is derived from an EMBL/GenBank/DDBJ whole genome shotgun (WGS) entry which is preliminary data.</text>
</comment>
<evidence type="ECO:0008006" key="5">
    <source>
        <dbReference type="Google" id="ProtNLM"/>
    </source>
</evidence>
<evidence type="ECO:0000313" key="4">
    <source>
        <dbReference type="Proteomes" id="UP000289437"/>
    </source>
</evidence>
<dbReference type="RefSeq" id="WP_128914722.1">
    <property type="nucleotide sequence ID" value="NZ_RDSM01000003.1"/>
</dbReference>
<accession>A0A4Q0SX84</accession>
<feature type="signal peptide" evidence="2">
    <location>
        <begin position="1"/>
        <end position="31"/>
    </location>
</feature>
<evidence type="ECO:0000313" key="3">
    <source>
        <dbReference type="EMBL" id="RXH55042.1"/>
    </source>
</evidence>
<evidence type="ECO:0000256" key="1">
    <source>
        <dbReference type="SAM" id="MobiDB-lite"/>
    </source>
</evidence>
<feature type="region of interest" description="Disordered" evidence="1">
    <location>
        <begin position="222"/>
        <end position="248"/>
    </location>
</feature>
<keyword evidence="2" id="KW-0732">Signal</keyword>
<organism evidence="3 4">
    <name type="scientific">Granulicella sibirica</name>
    <dbReference type="NCBI Taxonomy" id="2479048"/>
    <lineage>
        <taxon>Bacteria</taxon>
        <taxon>Pseudomonadati</taxon>
        <taxon>Acidobacteriota</taxon>
        <taxon>Terriglobia</taxon>
        <taxon>Terriglobales</taxon>
        <taxon>Acidobacteriaceae</taxon>
        <taxon>Granulicella</taxon>
    </lineage>
</organism>
<feature type="chain" id="PRO_5020928568" description="Lipoprotein" evidence="2">
    <location>
        <begin position="32"/>
        <end position="248"/>
    </location>
</feature>